<accession>A0ACA9QY40</accession>
<keyword evidence="2" id="KW-1185">Reference proteome</keyword>
<organism evidence="1 2">
    <name type="scientific">Cetraspora pellucida</name>
    <dbReference type="NCBI Taxonomy" id="1433469"/>
    <lineage>
        <taxon>Eukaryota</taxon>
        <taxon>Fungi</taxon>
        <taxon>Fungi incertae sedis</taxon>
        <taxon>Mucoromycota</taxon>
        <taxon>Glomeromycotina</taxon>
        <taxon>Glomeromycetes</taxon>
        <taxon>Diversisporales</taxon>
        <taxon>Gigasporaceae</taxon>
        <taxon>Cetraspora</taxon>
    </lineage>
</organism>
<evidence type="ECO:0000313" key="2">
    <source>
        <dbReference type="Proteomes" id="UP000789366"/>
    </source>
</evidence>
<sequence>YFEETYMFIQNVLDQEDKSVLVHCEMGISRSPTVVIAYIMRSQKKSLKDALAFVKEKRSVTRPNTGFYEQLKKFESGLLVDNDLVLESELTNK</sequence>
<gene>
    <name evidence="1" type="ORF">SPELUC_LOCUS15671</name>
</gene>
<evidence type="ECO:0000313" key="1">
    <source>
        <dbReference type="EMBL" id="CAG8769285.1"/>
    </source>
</evidence>
<dbReference type="Proteomes" id="UP000789366">
    <property type="component" value="Unassembled WGS sequence"/>
</dbReference>
<proteinExistence type="predicted"/>
<name>A0ACA9QY40_9GLOM</name>
<protein>
    <submittedName>
        <fullName evidence="1">16571_t:CDS:1</fullName>
    </submittedName>
</protein>
<dbReference type="EMBL" id="CAJVPW010053015">
    <property type="protein sequence ID" value="CAG8769285.1"/>
    <property type="molecule type" value="Genomic_DNA"/>
</dbReference>
<feature type="non-terminal residue" evidence="1">
    <location>
        <position position="1"/>
    </location>
</feature>
<comment type="caution">
    <text evidence="1">The sequence shown here is derived from an EMBL/GenBank/DDBJ whole genome shotgun (WGS) entry which is preliminary data.</text>
</comment>
<reference evidence="1" key="1">
    <citation type="submission" date="2021-06" db="EMBL/GenBank/DDBJ databases">
        <authorList>
            <person name="Kallberg Y."/>
            <person name="Tangrot J."/>
            <person name="Rosling A."/>
        </authorList>
    </citation>
    <scope>NUCLEOTIDE SEQUENCE</scope>
    <source>
        <strain evidence="1">28 12/20/2015</strain>
    </source>
</reference>